<dbReference type="InterPro" id="IPR016181">
    <property type="entry name" value="Acyl_CoA_acyltransferase"/>
</dbReference>
<dbReference type="GO" id="GO:0016747">
    <property type="term" value="F:acyltransferase activity, transferring groups other than amino-acyl groups"/>
    <property type="evidence" value="ECO:0007669"/>
    <property type="project" value="InterPro"/>
</dbReference>
<feature type="domain" description="N-acetyltransferase" evidence="1">
    <location>
        <begin position="8"/>
        <end position="157"/>
    </location>
</feature>
<dbReference type="Proteomes" id="UP000607653">
    <property type="component" value="Unassembled WGS sequence"/>
</dbReference>
<accession>A0A822XL84</accession>
<reference evidence="2 3" key="1">
    <citation type="journal article" date="2020" name="Mol. Biol. Evol.">
        <title>Distinct Expression and Methylation Patterns for Genes with Different Fates following a Single Whole-Genome Duplication in Flowering Plants.</title>
        <authorList>
            <person name="Shi T."/>
            <person name="Rahmani R.S."/>
            <person name="Gugger P.F."/>
            <person name="Wang M."/>
            <person name="Li H."/>
            <person name="Zhang Y."/>
            <person name="Li Z."/>
            <person name="Wang Q."/>
            <person name="Van de Peer Y."/>
            <person name="Marchal K."/>
            <person name="Chen J."/>
        </authorList>
    </citation>
    <scope>NUCLEOTIDE SEQUENCE [LARGE SCALE GENOMIC DNA]</scope>
    <source>
        <tissue evidence="2">Leaf</tissue>
    </source>
</reference>
<dbReference type="PROSITE" id="PS51186">
    <property type="entry name" value="GNAT"/>
    <property type="match status" value="1"/>
</dbReference>
<dbReference type="InterPro" id="IPR000182">
    <property type="entry name" value="GNAT_dom"/>
</dbReference>
<gene>
    <name evidence="2" type="ORF">HUJ06_021048</name>
</gene>
<dbReference type="PANTHER" id="PTHR46067:SF16">
    <property type="entry name" value="N-ACETYLTRANSFERASE DOMAIN-CONTAINING PROTEIN"/>
    <property type="match status" value="1"/>
</dbReference>
<dbReference type="AlphaFoldDB" id="A0A822XL84"/>
<dbReference type="Pfam" id="PF13302">
    <property type="entry name" value="Acetyltransf_3"/>
    <property type="match status" value="1"/>
</dbReference>
<protein>
    <recommendedName>
        <fullName evidence="1">N-acetyltransferase domain-containing protein</fullName>
    </recommendedName>
</protein>
<proteinExistence type="predicted"/>
<organism evidence="2 3">
    <name type="scientific">Nelumbo nucifera</name>
    <name type="common">Sacred lotus</name>
    <dbReference type="NCBI Taxonomy" id="4432"/>
    <lineage>
        <taxon>Eukaryota</taxon>
        <taxon>Viridiplantae</taxon>
        <taxon>Streptophyta</taxon>
        <taxon>Embryophyta</taxon>
        <taxon>Tracheophyta</taxon>
        <taxon>Spermatophyta</taxon>
        <taxon>Magnoliopsida</taxon>
        <taxon>Proteales</taxon>
        <taxon>Nelumbonaceae</taxon>
        <taxon>Nelumbo</taxon>
    </lineage>
</organism>
<evidence type="ECO:0000313" key="2">
    <source>
        <dbReference type="EMBL" id="DAD19585.1"/>
    </source>
</evidence>
<sequence>MDVDLSNITLRPFRLSDLDDFMGWNTFTSKEESLNYIKDVCIPHPWRRSIYLDDRSIGFISVKSASGDDYCRADIGYAVAFEYWGKGIATAALKMAVSGVFKDMPGLVRLQALVDIDNKASQRVLEKVGFLKEGVLRKYCLLKGRIRDLVIYSFLCTDSILDSKSILMFPFVF</sequence>
<comment type="caution">
    <text evidence="2">The sequence shown here is derived from an EMBL/GenBank/DDBJ whole genome shotgun (WGS) entry which is preliminary data.</text>
</comment>
<evidence type="ECO:0000313" key="3">
    <source>
        <dbReference type="Proteomes" id="UP000607653"/>
    </source>
</evidence>
<dbReference type="PANTHER" id="PTHR46067">
    <property type="entry name" value="ACYL-COA N-ACYLTRANSFERASES (NAT) SUPERFAMILY PROTEIN"/>
    <property type="match status" value="1"/>
</dbReference>
<dbReference type="Gene3D" id="3.40.630.30">
    <property type="match status" value="1"/>
</dbReference>
<dbReference type="EMBL" id="DUZY01000001">
    <property type="protein sequence ID" value="DAD19585.1"/>
    <property type="molecule type" value="Genomic_DNA"/>
</dbReference>
<name>A0A822XL84_NELNU</name>
<evidence type="ECO:0000259" key="1">
    <source>
        <dbReference type="PROSITE" id="PS51186"/>
    </source>
</evidence>
<dbReference type="SUPFAM" id="SSF55729">
    <property type="entry name" value="Acyl-CoA N-acyltransferases (Nat)"/>
    <property type="match status" value="1"/>
</dbReference>
<keyword evidence="3" id="KW-1185">Reference proteome</keyword>